<keyword evidence="1" id="KW-0472">Membrane</keyword>
<dbReference type="RefSeq" id="WP_150440373.1">
    <property type="nucleotide sequence ID" value="NZ_VYKL01000018.1"/>
</dbReference>
<comment type="caution">
    <text evidence="2">The sequence shown here is derived from an EMBL/GenBank/DDBJ whole genome shotgun (WGS) entry which is preliminary data.</text>
</comment>
<sequence length="116" mass="13220">MESSIFAIYSHIAFSVFGIILGTLFTATIVAMKKYAWLSAMFVLVLSLVAKALIESFPLFKTVDWILPPVYKIIEHMLDGEIIMLKETLLFDISFVMIYIIAATGITMFLFKKKER</sequence>
<keyword evidence="1" id="KW-0812">Transmembrane</keyword>
<evidence type="ECO:0000256" key="1">
    <source>
        <dbReference type="SAM" id="Phobius"/>
    </source>
</evidence>
<keyword evidence="1" id="KW-1133">Transmembrane helix</keyword>
<name>A0A5J5HQD3_9BACI</name>
<dbReference type="Proteomes" id="UP000326671">
    <property type="component" value="Unassembled WGS sequence"/>
</dbReference>
<keyword evidence="3" id="KW-1185">Reference proteome</keyword>
<dbReference type="OrthoDB" id="1936187at2"/>
<feature type="transmembrane region" description="Helical" evidence="1">
    <location>
        <begin position="35"/>
        <end position="54"/>
    </location>
</feature>
<evidence type="ECO:0000313" key="3">
    <source>
        <dbReference type="Proteomes" id="UP000326671"/>
    </source>
</evidence>
<gene>
    <name evidence="2" type="ORF">F4V44_12645</name>
</gene>
<dbReference type="EMBL" id="VYKL01000018">
    <property type="protein sequence ID" value="KAA9023973.1"/>
    <property type="molecule type" value="Genomic_DNA"/>
</dbReference>
<proteinExistence type="predicted"/>
<dbReference type="AlphaFoldDB" id="A0A5J5HQD3"/>
<feature type="transmembrane region" description="Helical" evidence="1">
    <location>
        <begin position="89"/>
        <end position="111"/>
    </location>
</feature>
<protein>
    <submittedName>
        <fullName evidence="2">Uncharacterized protein</fullName>
    </submittedName>
</protein>
<accession>A0A5J5HQD3</accession>
<feature type="transmembrane region" description="Helical" evidence="1">
    <location>
        <begin position="6"/>
        <end position="28"/>
    </location>
</feature>
<organism evidence="2 3">
    <name type="scientific">Niallia endozanthoxylica</name>
    <dbReference type="NCBI Taxonomy" id="2036016"/>
    <lineage>
        <taxon>Bacteria</taxon>
        <taxon>Bacillati</taxon>
        <taxon>Bacillota</taxon>
        <taxon>Bacilli</taxon>
        <taxon>Bacillales</taxon>
        <taxon>Bacillaceae</taxon>
        <taxon>Niallia</taxon>
    </lineage>
</organism>
<evidence type="ECO:0000313" key="2">
    <source>
        <dbReference type="EMBL" id="KAA9023973.1"/>
    </source>
</evidence>
<reference evidence="2 3" key="1">
    <citation type="submission" date="2019-09" db="EMBL/GenBank/DDBJ databases">
        <title>Whole genome sequences of isolates from the Mars Exploration Rovers.</title>
        <authorList>
            <person name="Seuylemezian A."/>
            <person name="Vaishampayan P."/>
        </authorList>
    </citation>
    <scope>NUCLEOTIDE SEQUENCE [LARGE SCALE GENOMIC DNA]</scope>
    <source>
        <strain evidence="2 3">MER_TA_151</strain>
    </source>
</reference>